<dbReference type="PANTHER" id="PTHR42085:SF2">
    <property type="entry name" value="F-BOX DOMAIN-CONTAINING PROTEIN"/>
    <property type="match status" value="1"/>
</dbReference>
<evidence type="ECO:0008006" key="3">
    <source>
        <dbReference type="Google" id="ProtNLM"/>
    </source>
</evidence>
<dbReference type="RefSeq" id="XP_016615011.1">
    <property type="nucleotide sequence ID" value="XM_016768624.1"/>
</dbReference>
<dbReference type="EMBL" id="KN846999">
    <property type="protein sequence ID" value="KIW88342.1"/>
    <property type="molecule type" value="Genomic_DNA"/>
</dbReference>
<organism evidence="1 2">
    <name type="scientific">Cladophialophora bantiana (strain ATCC 10958 / CBS 173.52 / CDC B-1940 / NIH 8579)</name>
    <name type="common">Xylohypha bantiana</name>
    <dbReference type="NCBI Taxonomy" id="1442370"/>
    <lineage>
        <taxon>Eukaryota</taxon>
        <taxon>Fungi</taxon>
        <taxon>Dikarya</taxon>
        <taxon>Ascomycota</taxon>
        <taxon>Pezizomycotina</taxon>
        <taxon>Eurotiomycetes</taxon>
        <taxon>Chaetothyriomycetidae</taxon>
        <taxon>Chaetothyriales</taxon>
        <taxon>Herpotrichiellaceae</taxon>
        <taxon>Cladophialophora</taxon>
    </lineage>
</organism>
<accession>A0A0D2FNS8</accession>
<protein>
    <recommendedName>
        <fullName evidence="3">F-box domain-containing protein</fullName>
    </recommendedName>
</protein>
<proteinExistence type="predicted"/>
<keyword evidence="2" id="KW-1185">Reference proteome</keyword>
<dbReference type="HOGENOM" id="CLU_1307440_0_0_1"/>
<dbReference type="VEuPathDB" id="FungiDB:Z519_10910"/>
<sequence length="226" mass="25752">MASPRLFDLPLEIRLEIYRLVFGHGKAVIQAASEDESCALLPQLTKFGNRSTRSSQLLRVNKTILLEARPVLYANTVFHVINQAFAGKLPTRISDGHPCAPHIKHLIWQLDCDMLKHFYHEDLQLDLAEVGHWSSLEIRCRAETWRNSFLGEWCDREAFVRGRSQLVEYAQVFYHAMSSRKGGGRITFLEDRSQLGRGRIILRLNSGRVGSAQQQSLDELLIIATP</sequence>
<evidence type="ECO:0000313" key="2">
    <source>
        <dbReference type="Proteomes" id="UP000053789"/>
    </source>
</evidence>
<dbReference type="Proteomes" id="UP000053789">
    <property type="component" value="Unassembled WGS sequence"/>
</dbReference>
<gene>
    <name evidence="1" type="ORF">Z519_10910</name>
</gene>
<reference evidence="1" key="1">
    <citation type="submission" date="2015-01" db="EMBL/GenBank/DDBJ databases">
        <title>The Genome Sequence of Cladophialophora bantiana CBS 173.52.</title>
        <authorList>
            <consortium name="The Broad Institute Genomics Platform"/>
            <person name="Cuomo C."/>
            <person name="de Hoog S."/>
            <person name="Gorbushina A."/>
            <person name="Stielow B."/>
            <person name="Teixiera M."/>
            <person name="Abouelleil A."/>
            <person name="Chapman S.B."/>
            <person name="Priest M."/>
            <person name="Young S.K."/>
            <person name="Wortman J."/>
            <person name="Nusbaum C."/>
            <person name="Birren B."/>
        </authorList>
    </citation>
    <scope>NUCLEOTIDE SEQUENCE [LARGE SCALE GENOMIC DNA]</scope>
    <source>
        <strain evidence="1">CBS 173.52</strain>
    </source>
</reference>
<dbReference type="AlphaFoldDB" id="A0A0D2FNS8"/>
<dbReference type="GeneID" id="27703838"/>
<dbReference type="PANTHER" id="PTHR42085">
    <property type="entry name" value="F-BOX DOMAIN-CONTAINING PROTEIN"/>
    <property type="match status" value="1"/>
</dbReference>
<dbReference type="OrthoDB" id="62952at2759"/>
<dbReference type="InterPro" id="IPR038883">
    <property type="entry name" value="AN11006-like"/>
</dbReference>
<name>A0A0D2FNS8_CLAB1</name>
<evidence type="ECO:0000313" key="1">
    <source>
        <dbReference type="EMBL" id="KIW88342.1"/>
    </source>
</evidence>